<protein>
    <submittedName>
        <fullName evidence="1">Uncharacterized protein</fullName>
    </submittedName>
</protein>
<keyword evidence="2" id="KW-1185">Reference proteome</keyword>
<evidence type="ECO:0000313" key="2">
    <source>
        <dbReference type="Proteomes" id="UP000218334"/>
    </source>
</evidence>
<organism evidence="1 2">
    <name type="scientific">Armillaria solidipes</name>
    <dbReference type="NCBI Taxonomy" id="1076256"/>
    <lineage>
        <taxon>Eukaryota</taxon>
        <taxon>Fungi</taxon>
        <taxon>Dikarya</taxon>
        <taxon>Basidiomycota</taxon>
        <taxon>Agaricomycotina</taxon>
        <taxon>Agaricomycetes</taxon>
        <taxon>Agaricomycetidae</taxon>
        <taxon>Agaricales</taxon>
        <taxon>Marasmiineae</taxon>
        <taxon>Physalacriaceae</taxon>
        <taxon>Armillaria</taxon>
    </lineage>
</organism>
<dbReference type="Proteomes" id="UP000218334">
    <property type="component" value="Unassembled WGS sequence"/>
</dbReference>
<evidence type="ECO:0000313" key="1">
    <source>
        <dbReference type="EMBL" id="PBK59891.1"/>
    </source>
</evidence>
<accession>A0A2H3AM07</accession>
<dbReference type="EMBL" id="KZ293495">
    <property type="protein sequence ID" value="PBK59891.1"/>
    <property type="molecule type" value="Genomic_DNA"/>
</dbReference>
<proteinExistence type="predicted"/>
<dbReference type="AlphaFoldDB" id="A0A2H3AM07"/>
<reference evidence="2" key="1">
    <citation type="journal article" date="2017" name="Nat. Ecol. Evol.">
        <title>Genome expansion and lineage-specific genetic innovations in the forest pathogenic fungi Armillaria.</title>
        <authorList>
            <person name="Sipos G."/>
            <person name="Prasanna A.N."/>
            <person name="Walter M.C."/>
            <person name="O'Connor E."/>
            <person name="Balint B."/>
            <person name="Krizsan K."/>
            <person name="Kiss B."/>
            <person name="Hess J."/>
            <person name="Varga T."/>
            <person name="Slot J."/>
            <person name="Riley R."/>
            <person name="Boka B."/>
            <person name="Rigling D."/>
            <person name="Barry K."/>
            <person name="Lee J."/>
            <person name="Mihaltcheva S."/>
            <person name="LaButti K."/>
            <person name="Lipzen A."/>
            <person name="Waldron R."/>
            <person name="Moloney N.M."/>
            <person name="Sperisen C."/>
            <person name="Kredics L."/>
            <person name="Vagvoelgyi C."/>
            <person name="Patrignani A."/>
            <person name="Fitzpatrick D."/>
            <person name="Nagy I."/>
            <person name="Doyle S."/>
            <person name="Anderson J.B."/>
            <person name="Grigoriev I.V."/>
            <person name="Gueldener U."/>
            <person name="Muensterkoetter M."/>
            <person name="Nagy L.G."/>
        </authorList>
    </citation>
    <scope>NUCLEOTIDE SEQUENCE [LARGE SCALE GENOMIC DNA]</scope>
    <source>
        <strain evidence="2">28-4</strain>
    </source>
</reference>
<gene>
    <name evidence="1" type="ORF">ARMSODRAFT_767395</name>
</gene>
<sequence>MPQWQPCTWVPGHYTSPSHYVDPSQTDSINVSSIRDLEGPMLNSIGFLYNELYHPSSRSIFSSHLVHPSAVSHNADSLLSSCTDSIVDPDTAVCHTNGVDYLAINGQSAAENLLTGLKALTERTEHCYHPCDSHILLANDPAQNVVPTATSQSDTTMTISTQSALLPQVSLSSVTTAENTSVVVSNGNMREIFTSAYCVDTICPQACPPGYQRRCFPFDMAEKIIRVYGIPTHNVYYYRRDRDSDDHLCPLGCGRRFIGKSIKAHLENFHPNINSHSRKEICCRTQSHPKSKCPPKNVVQGRYFVKHFTAMHSLAHSLCPFCWGRQTRFDHLHRHFAVCRILRPKGPSQLE</sequence>
<name>A0A2H3AM07_9AGAR</name>